<sequence length="423" mass="49007">MSYEHIRTCILRCGTAVLTGNVLDLLIQLKKLAELKCSSDELTEAEQFAACVADVKRLVPRLRSLAFREHYAEALAELKPDIVSGTAACEEVKSSEKFSNILQLLLLLGNYMNTGSNNAGAYGFEISFLTKVLETIESKFPDALAFAEEMPHVDRAARVSMESLQKALKKMDNDIRALEMDLTNSRVPQAADDLFHDTMNEARSQCDLLHSMYKKMEALYSELAEYYCFDPLKYTLDEFFSDIKTFKDSFMFAKEARSQCDLLHSMYKKMEALYSERAEYYCFDPLKYTLDEFFSDMKTFKDSFVFAKEARSQCDLLHSMYKKMEALYSELAEYYCFDPLKYTLDKFFSDIKTFKDSFMAALQENVVARETEVRAKRAKEARAQAEKDKRERQHRYKQFVDMESAQEGVMDSLSLLFNFKFKF</sequence>
<dbReference type="PANTHER" id="PTHR45691">
    <property type="entry name" value="PROTEIN DIAPHANOUS"/>
    <property type="match status" value="1"/>
</dbReference>
<dbReference type="EMBL" id="JTDY01002075">
    <property type="protein sequence ID" value="KOB72168.1"/>
    <property type="molecule type" value="Genomic_DNA"/>
</dbReference>
<dbReference type="AlphaFoldDB" id="A0A0L7L9K9"/>
<dbReference type="SUPFAM" id="SSF101447">
    <property type="entry name" value="Formin homology 2 domain (FH2 domain)"/>
    <property type="match status" value="3"/>
</dbReference>
<comment type="caution">
    <text evidence="3">The sequence shown here is derived from an EMBL/GenBank/DDBJ whole genome shotgun (WGS) entry which is preliminary data.</text>
</comment>
<dbReference type="PROSITE" id="PS51444">
    <property type="entry name" value="FH2"/>
    <property type="match status" value="1"/>
</dbReference>
<dbReference type="GO" id="GO:0005884">
    <property type="term" value="C:actin filament"/>
    <property type="evidence" value="ECO:0007669"/>
    <property type="project" value="TreeGrafter"/>
</dbReference>
<protein>
    <submittedName>
        <fullName evidence="3">Putative diaphanous</fullName>
    </submittedName>
</protein>
<evidence type="ECO:0000259" key="2">
    <source>
        <dbReference type="PROSITE" id="PS51444"/>
    </source>
</evidence>
<dbReference type="InterPro" id="IPR042201">
    <property type="entry name" value="FH2_Formin_sf"/>
</dbReference>
<dbReference type="STRING" id="104452.A0A0L7L9K9"/>
<reference evidence="3 4" key="1">
    <citation type="journal article" date="2015" name="Genome Biol. Evol.">
        <title>The genome of winter moth (Operophtera brumata) provides a genomic perspective on sexual dimorphism and phenology.</title>
        <authorList>
            <person name="Derks M.F."/>
            <person name="Smit S."/>
            <person name="Salis L."/>
            <person name="Schijlen E."/>
            <person name="Bossers A."/>
            <person name="Mateman C."/>
            <person name="Pijl A.S."/>
            <person name="de Ridder D."/>
            <person name="Groenen M.A."/>
            <person name="Visser M.E."/>
            <person name="Megens H.J."/>
        </authorList>
    </citation>
    <scope>NUCLEOTIDE SEQUENCE [LARGE SCALE GENOMIC DNA]</scope>
    <source>
        <strain evidence="3">WM2013NL</strain>
        <tissue evidence="3">Head and thorax</tissue>
    </source>
</reference>
<dbReference type="GO" id="GO:0030041">
    <property type="term" value="P:actin filament polymerization"/>
    <property type="evidence" value="ECO:0007669"/>
    <property type="project" value="TreeGrafter"/>
</dbReference>
<dbReference type="PANTHER" id="PTHR45691:SF6">
    <property type="entry name" value="PROTEIN DIAPHANOUS"/>
    <property type="match status" value="1"/>
</dbReference>
<organism evidence="3 4">
    <name type="scientific">Operophtera brumata</name>
    <name type="common">Winter moth</name>
    <name type="synonym">Phalaena brumata</name>
    <dbReference type="NCBI Taxonomy" id="104452"/>
    <lineage>
        <taxon>Eukaryota</taxon>
        <taxon>Metazoa</taxon>
        <taxon>Ecdysozoa</taxon>
        <taxon>Arthropoda</taxon>
        <taxon>Hexapoda</taxon>
        <taxon>Insecta</taxon>
        <taxon>Pterygota</taxon>
        <taxon>Neoptera</taxon>
        <taxon>Endopterygota</taxon>
        <taxon>Lepidoptera</taxon>
        <taxon>Glossata</taxon>
        <taxon>Ditrysia</taxon>
        <taxon>Geometroidea</taxon>
        <taxon>Geometridae</taxon>
        <taxon>Larentiinae</taxon>
        <taxon>Operophtera</taxon>
    </lineage>
</organism>
<dbReference type="Proteomes" id="UP000037510">
    <property type="component" value="Unassembled WGS sequence"/>
</dbReference>
<dbReference type="Gene3D" id="1.20.58.2220">
    <property type="entry name" value="Formin, FH2 domain"/>
    <property type="match status" value="3"/>
</dbReference>
<evidence type="ECO:0000256" key="1">
    <source>
        <dbReference type="SAM" id="Coils"/>
    </source>
</evidence>
<dbReference type="InterPro" id="IPR051412">
    <property type="entry name" value="Formin_Homology_Diaphanous_sf"/>
</dbReference>
<name>A0A0L7L9K9_OPEBR</name>
<dbReference type="Pfam" id="PF02181">
    <property type="entry name" value="FH2"/>
    <property type="match status" value="1"/>
</dbReference>
<evidence type="ECO:0000313" key="3">
    <source>
        <dbReference type="EMBL" id="KOB72168.1"/>
    </source>
</evidence>
<gene>
    <name evidence="3" type="ORF">OBRU01_12583</name>
</gene>
<feature type="coiled-coil region" evidence="1">
    <location>
        <begin position="368"/>
        <end position="395"/>
    </location>
</feature>
<keyword evidence="4" id="KW-1185">Reference proteome</keyword>
<proteinExistence type="predicted"/>
<dbReference type="InterPro" id="IPR015425">
    <property type="entry name" value="FH2_Formin"/>
</dbReference>
<keyword evidence="1" id="KW-0175">Coiled coil</keyword>
<feature type="domain" description="FH2" evidence="2">
    <location>
        <begin position="1"/>
        <end position="276"/>
    </location>
</feature>
<accession>A0A0L7L9K9</accession>
<evidence type="ECO:0000313" key="4">
    <source>
        <dbReference type="Proteomes" id="UP000037510"/>
    </source>
</evidence>
<dbReference type="SMART" id="SM00498">
    <property type="entry name" value="FH2"/>
    <property type="match status" value="1"/>
</dbReference>